<dbReference type="InterPro" id="IPR017900">
    <property type="entry name" value="4Fe4S_Fe_S_CS"/>
</dbReference>
<evidence type="ECO:0000259" key="6">
    <source>
        <dbReference type="PROSITE" id="PS51379"/>
    </source>
</evidence>
<dbReference type="GO" id="GO:0046872">
    <property type="term" value="F:metal ion binding"/>
    <property type="evidence" value="ECO:0007669"/>
    <property type="project" value="UniProtKB-KW"/>
</dbReference>
<dbReference type="PANTHER" id="PTHR43177">
    <property type="entry name" value="PROTEIN NRFC"/>
    <property type="match status" value="1"/>
</dbReference>
<gene>
    <name evidence="7" type="ORF">MNBD_ACTINO02-1412</name>
</gene>
<dbReference type="InterPro" id="IPR017896">
    <property type="entry name" value="4Fe4S_Fe-S-bd"/>
</dbReference>
<dbReference type="Gene3D" id="3.30.70.20">
    <property type="match status" value="2"/>
</dbReference>
<keyword evidence="2" id="KW-0479">Metal-binding</keyword>
<dbReference type="EMBL" id="UOEK01000520">
    <property type="protein sequence ID" value="VAW09072.1"/>
    <property type="molecule type" value="Genomic_DNA"/>
</dbReference>
<dbReference type="GO" id="GO:0051539">
    <property type="term" value="F:4 iron, 4 sulfur cluster binding"/>
    <property type="evidence" value="ECO:0007669"/>
    <property type="project" value="UniProtKB-KW"/>
</dbReference>
<protein>
    <submittedName>
        <fullName evidence="7">Quad-[4Fe-4S] ferredoxin, HycB/HydN/HyfA family</fullName>
    </submittedName>
</protein>
<keyword evidence="4" id="KW-0411">Iron-sulfur</keyword>
<name>A0A3B0T3Q1_9ZZZZ</name>
<accession>A0A3B0T3Q1</accession>
<organism evidence="7">
    <name type="scientific">hydrothermal vent metagenome</name>
    <dbReference type="NCBI Taxonomy" id="652676"/>
    <lineage>
        <taxon>unclassified sequences</taxon>
        <taxon>metagenomes</taxon>
        <taxon>ecological metagenomes</taxon>
    </lineage>
</organism>
<evidence type="ECO:0000256" key="3">
    <source>
        <dbReference type="ARBA" id="ARBA00023004"/>
    </source>
</evidence>
<dbReference type="InterPro" id="IPR050954">
    <property type="entry name" value="ET_IronSulfur_Cluster-Binding"/>
</dbReference>
<sequence>MAKYAMAVDLGRCQGCRACMEACKIENNTPQGVFWMYVFRTETGEYPHTKLDFMPRPCQQCNNPPCAKVCPVGARFQREDGIVLTDYDRCIGCRYCEVACPYGVNYYNWRTPEEAFADYGTDYSDPQVAAVTGGLIPPYKNPDLARLQGKEQRLTAGSAHNVGVMEKCTFCVQRVDKGLEPACVDVCPVHALHFGDIEDDNSPISQYINQRTGFKLLEELGTEPSVFYLNGTPPGPDTREIERPLTEVGS</sequence>
<feature type="domain" description="4Fe-4S ferredoxin-type" evidence="6">
    <location>
        <begin position="4"/>
        <end position="33"/>
    </location>
</feature>
<dbReference type="SUPFAM" id="SSF54862">
    <property type="entry name" value="4Fe-4S ferredoxins"/>
    <property type="match status" value="1"/>
</dbReference>
<dbReference type="CDD" id="cd10551">
    <property type="entry name" value="PsrB"/>
    <property type="match status" value="1"/>
</dbReference>
<dbReference type="PROSITE" id="PS51379">
    <property type="entry name" value="4FE4S_FER_2"/>
    <property type="match status" value="3"/>
</dbReference>
<reference evidence="7" key="1">
    <citation type="submission" date="2018-06" db="EMBL/GenBank/DDBJ databases">
        <authorList>
            <person name="Zhirakovskaya E."/>
        </authorList>
    </citation>
    <scope>NUCLEOTIDE SEQUENCE</scope>
</reference>
<keyword evidence="3" id="KW-0408">Iron</keyword>
<dbReference type="PROSITE" id="PS00198">
    <property type="entry name" value="4FE4S_FER_1"/>
    <property type="match status" value="1"/>
</dbReference>
<dbReference type="AlphaFoldDB" id="A0A3B0T3Q1"/>
<evidence type="ECO:0000256" key="2">
    <source>
        <dbReference type="ARBA" id="ARBA00022723"/>
    </source>
</evidence>
<keyword evidence="1" id="KW-0004">4Fe-4S</keyword>
<dbReference type="PANTHER" id="PTHR43177:SF3">
    <property type="entry name" value="PROTEIN NRFC HOMOLOG"/>
    <property type="match status" value="1"/>
</dbReference>
<evidence type="ECO:0000256" key="4">
    <source>
        <dbReference type="ARBA" id="ARBA00023014"/>
    </source>
</evidence>
<evidence type="ECO:0000256" key="1">
    <source>
        <dbReference type="ARBA" id="ARBA00022485"/>
    </source>
</evidence>
<feature type="domain" description="4Fe-4S ferredoxin-type" evidence="6">
    <location>
        <begin position="47"/>
        <end position="80"/>
    </location>
</feature>
<feature type="compositionally biased region" description="Basic and acidic residues" evidence="5">
    <location>
        <begin position="237"/>
        <end position="250"/>
    </location>
</feature>
<feature type="region of interest" description="Disordered" evidence="5">
    <location>
        <begin position="227"/>
        <end position="250"/>
    </location>
</feature>
<proteinExistence type="predicted"/>
<evidence type="ECO:0000313" key="7">
    <source>
        <dbReference type="EMBL" id="VAW09072.1"/>
    </source>
</evidence>
<feature type="domain" description="4Fe-4S ferredoxin-type" evidence="6">
    <location>
        <begin position="81"/>
        <end position="110"/>
    </location>
</feature>
<dbReference type="Pfam" id="PF13247">
    <property type="entry name" value="Fer4_11"/>
    <property type="match status" value="2"/>
</dbReference>
<evidence type="ECO:0000256" key="5">
    <source>
        <dbReference type="SAM" id="MobiDB-lite"/>
    </source>
</evidence>